<evidence type="ECO:0000313" key="2">
    <source>
        <dbReference type="Proteomes" id="UP000183832"/>
    </source>
</evidence>
<keyword evidence="2" id="KW-1185">Reference proteome</keyword>
<proteinExistence type="predicted"/>
<gene>
    <name evidence="1" type="ORF">CLUMA_CG010698</name>
</gene>
<dbReference type="EMBL" id="CVRI01000047">
    <property type="protein sequence ID" value="CRK97303.1"/>
    <property type="molecule type" value="Genomic_DNA"/>
</dbReference>
<name>A0A1J1IAJ2_9DIPT</name>
<dbReference type="Proteomes" id="UP000183832">
    <property type="component" value="Unassembled WGS sequence"/>
</dbReference>
<dbReference type="AlphaFoldDB" id="A0A1J1IAJ2"/>
<accession>A0A1J1IAJ2</accession>
<sequence length="70" mass="8271">MYKVVTIFIIQRQKLERLTEENFAAYFRFISYFVSHNVMNIKDGCLSISWNISFDAMESKTFSLDFRGDG</sequence>
<reference evidence="1 2" key="1">
    <citation type="submission" date="2015-04" db="EMBL/GenBank/DDBJ databases">
        <authorList>
            <person name="Syromyatnikov M.Y."/>
            <person name="Popov V.N."/>
        </authorList>
    </citation>
    <scope>NUCLEOTIDE SEQUENCE [LARGE SCALE GENOMIC DNA]</scope>
</reference>
<organism evidence="1 2">
    <name type="scientific">Clunio marinus</name>
    <dbReference type="NCBI Taxonomy" id="568069"/>
    <lineage>
        <taxon>Eukaryota</taxon>
        <taxon>Metazoa</taxon>
        <taxon>Ecdysozoa</taxon>
        <taxon>Arthropoda</taxon>
        <taxon>Hexapoda</taxon>
        <taxon>Insecta</taxon>
        <taxon>Pterygota</taxon>
        <taxon>Neoptera</taxon>
        <taxon>Endopterygota</taxon>
        <taxon>Diptera</taxon>
        <taxon>Nematocera</taxon>
        <taxon>Chironomoidea</taxon>
        <taxon>Chironomidae</taxon>
        <taxon>Clunio</taxon>
    </lineage>
</organism>
<protein>
    <submittedName>
        <fullName evidence="1">CLUMA_CG010698, isoform A</fullName>
    </submittedName>
</protein>
<evidence type="ECO:0000313" key="1">
    <source>
        <dbReference type="EMBL" id="CRK97303.1"/>
    </source>
</evidence>